<feature type="transmembrane region" description="Helical" evidence="1">
    <location>
        <begin position="76"/>
        <end position="96"/>
    </location>
</feature>
<dbReference type="PANTHER" id="PTHR33531">
    <property type="entry name" value="RUBRERYTHRIN SUBFAMILY"/>
    <property type="match status" value="1"/>
</dbReference>
<proteinExistence type="predicted"/>
<dbReference type="Proteomes" id="UP000053911">
    <property type="component" value="Unassembled WGS sequence"/>
</dbReference>
<gene>
    <name evidence="3" type="ORF">XD54_2067</name>
</gene>
<dbReference type="InterPro" id="IPR008553">
    <property type="entry name" value="DUF835"/>
</dbReference>
<dbReference type="AlphaFoldDB" id="A0A101EJR2"/>
<dbReference type="EMBL" id="LGFD01000089">
    <property type="protein sequence ID" value="KUK16640.1"/>
    <property type="molecule type" value="Genomic_DNA"/>
</dbReference>
<feature type="transmembrane region" description="Helical" evidence="1">
    <location>
        <begin position="38"/>
        <end position="64"/>
    </location>
</feature>
<dbReference type="Pfam" id="PF05763">
    <property type="entry name" value="DUF835"/>
    <property type="match status" value="1"/>
</dbReference>
<protein>
    <recommendedName>
        <fullName evidence="2">DUF835 domain-containing protein</fullName>
    </recommendedName>
</protein>
<keyword evidence="1" id="KW-1133">Transmembrane helix</keyword>
<name>A0A101EJR2_9EURY</name>
<keyword evidence="1" id="KW-0472">Membrane</keyword>
<feature type="transmembrane region" description="Helical" evidence="1">
    <location>
        <begin position="102"/>
        <end position="127"/>
    </location>
</feature>
<accession>A0A101EJR2</accession>
<dbReference type="PANTHER" id="PTHR33531:SF7">
    <property type="entry name" value="HYPOTHETICAL MEMBRANE PROTEIN, CONSERVED"/>
    <property type="match status" value="1"/>
</dbReference>
<evidence type="ECO:0000259" key="2">
    <source>
        <dbReference type="Pfam" id="PF05763"/>
    </source>
</evidence>
<comment type="caution">
    <text evidence="3">The sequence shown here is derived from an EMBL/GenBank/DDBJ whole genome shotgun (WGS) entry which is preliminary data.</text>
</comment>
<sequence length="323" mass="36568">MRNLLEFLKRPFSCGSPIGNEKYLNNALEYSNLEGEAMYMNLFGVLTGSGLTAIGIALSIRAFHYYKNIEEPGKNLARNFLISASLFTAGSLGVVIDSLTEMQLWFVMAIFYTLSYIILVSSVLYYLNALSPQEVKPRKYPEKISLSPITGAYVFKKPASPHALTFLSRHSNGLLVVSRAQKELWIKKYQLEPDKFIWLSRLEKEGAGDPTKLHVIQDAILRFLREKGGKAVVYFEGIEYLILYNDFSSVAKFLFSLKDYVISNESMLILYLPPNVLDKTQETTLLKEFQEKKEEELIKEVSQKLFAALLEGEGHASGEGKEE</sequence>
<keyword evidence="1" id="KW-0812">Transmembrane</keyword>
<feature type="domain" description="DUF835" evidence="2">
    <location>
        <begin position="161"/>
        <end position="289"/>
    </location>
</feature>
<evidence type="ECO:0000256" key="1">
    <source>
        <dbReference type="SAM" id="Phobius"/>
    </source>
</evidence>
<organism evidence="3 4">
    <name type="scientific">Thermococcus sibiricus</name>
    <dbReference type="NCBI Taxonomy" id="172049"/>
    <lineage>
        <taxon>Archaea</taxon>
        <taxon>Methanobacteriati</taxon>
        <taxon>Methanobacteriota</taxon>
        <taxon>Thermococci</taxon>
        <taxon>Thermococcales</taxon>
        <taxon>Thermococcaceae</taxon>
        <taxon>Thermococcus</taxon>
    </lineage>
</organism>
<reference evidence="4" key="1">
    <citation type="journal article" date="2015" name="MBio">
        <title>Genome-Resolved Metagenomic Analysis Reveals Roles for Candidate Phyla and Other Microbial Community Members in Biogeochemical Transformations in Oil Reservoirs.</title>
        <authorList>
            <person name="Hu P."/>
            <person name="Tom L."/>
            <person name="Singh A."/>
            <person name="Thomas B.C."/>
            <person name="Baker B.J."/>
            <person name="Piceno Y.M."/>
            <person name="Andersen G.L."/>
            <person name="Banfield J.F."/>
        </authorList>
    </citation>
    <scope>NUCLEOTIDE SEQUENCE [LARGE SCALE GENOMIC DNA]</scope>
</reference>
<evidence type="ECO:0000313" key="3">
    <source>
        <dbReference type="EMBL" id="KUK16640.1"/>
    </source>
</evidence>
<evidence type="ECO:0000313" key="4">
    <source>
        <dbReference type="Proteomes" id="UP000053911"/>
    </source>
</evidence>